<evidence type="ECO:0000313" key="1">
    <source>
        <dbReference type="EMBL" id="MCI4393359.1"/>
    </source>
</evidence>
<organism evidence="1 2">
    <name type="scientific">Pangasianodon gigas</name>
    <name type="common">Mekong giant catfish</name>
    <name type="synonym">Pangasius gigas</name>
    <dbReference type="NCBI Taxonomy" id="30993"/>
    <lineage>
        <taxon>Eukaryota</taxon>
        <taxon>Metazoa</taxon>
        <taxon>Chordata</taxon>
        <taxon>Craniata</taxon>
        <taxon>Vertebrata</taxon>
        <taxon>Euteleostomi</taxon>
        <taxon>Actinopterygii</taxon>
        <taxon>Neopterygii</taxon>
        <taxon>Teleostei</taxon>
        <taxon>Ostariophysi</taxon>
        <taxon>Siluriformes</taxon>
        <taxon>Pangasiidae</taxon>
        <taxon>Pangasianodon</taxon>
    </lineage>
</organism>
<gene>
    <name evidence="1" type="ORF">PGIGA_G00156500</name>
</gene>
<keyword evidence="2" id="KW-1185">Reference proteome</keyword>
<evidence type="ECO:0000313" key="2">
    <source>
        <dbReference type="Proteomes" id="UP000829447"/>
    </source>
</evidence>
<dbReference type="Proteomes" id="UP000829447">
    <property type="component" value="Linkage Group LG25"/>
</dbReference>
<comment type="caution">
    <text evidence="1">The sequence shown here is derived from an EMBL/GenBank/DDBJ whole genome shotgun (WGS) entry which is preliminary data.</text>
</comment>
<reference evidence="1 2" key="1">
    <citation type="journal article" date="2022" name="bioRxiv">
        <title>An ancient truncated duplication of the anti-Mullerian hormone receptor type 2 gene is a potential conserved master sex determinant in the Pangasiidae catfish family.</title>
        <authorList>
            <person name="Wen M."/>
            <person name="Pan Q."/>
            <person name="Jouanno E."/>
            <person name="Montfort J."/>
            <person name="Zahm M."/>
            <person name="Cabau C."/>
            <person name="Klopp C."/>
            <person name="Iampietro C."/>
            <person name="Roques C."/>
            <person name="Bouchez O."/>
            <person name="Castinel A."/>
            <person name="Donnadieu C."/>
            <person name="Parrinello H."/>
            <person name="Poncet C."/>
            <person name="Belmonte E."/>
            <person name="Gautier V."/>
            <person name="Avarre J.-C."/>
            <person name="Dugue R."/>
            <person name="Gustiano R."/>
            <person name="Ha T.T.T."/>
            <person name="Campet M."/>
            <person name="Sriphairoj K."/>
            <person name="Ribolli J."/>
            <person name="de Almeida F.L."/>
            <person name="Desvignes T."/>
            <person name="Postlethwait J.H."/>
            <person name="Bucao C.F."/>
            <person name="Robinson-Rechavi M."/>
            <person name="Bobe J."/>
            <person name="Herpin A."/>
            <person name="Guiguen Y."/>
        </authorList>
    </citation>
    <scope>NUCLEOTIDE SEQUENCE [LARGE SCALE GENOMIC DNA]</scope>
    <source>
        <strain evidence="1">YG-Dec2019</strain>
    </source>
</reference>
<dbReference type="EMBL" id="CM040478">
    <property type="protein sequence ID" value="MCI4393359.1"/>
    <property type="molecule type" value="Genomic_DNA"/>
</dbReference>
<name>A0ACC5XQ54_PANGG</name>
<protein>
    <submittedName>
        <fullName evidence="1">Uncharacterized protein</fullName>
    </submittedName>
</protein>
<proteinExistence type="predicted"/>
<accession>A0ACC5XQ54</accession>
<sequence>MHTHTHTHTAANMCLSAAFLLLTLCGYSAGQYLFSFNMAGVTGLVRFDSIQQTATINISGTGIETCGSFNLTLTEFPVMYGHVAQPCEKAHIGERVFTLSVSTSVSVVNISHMLQQTPNLEARSLVVETCTGTKACAGVIAESKVTTWQARFFSVVAGNIYLRQILLQPRAILLSNLVSLNQNSSSFANVNVYLSQSSAASCEALLGSLNPNSLIKLGQLMVGTPLEPVKSRLEIPSLDAGFHFALFNLSSEYTCAEIRTLEPKEVSALIDMRGVKGSITFRQPSPFDLTTLSVNLTNLNRRVGPYHIHLFPTPQMRSPPESTCSNDNVGGHWNPFDVNTQPSVYPPPPGSTHDRYETGDLSSRHGLLSNADDIQASFTDWNLPLFGQNSIVGRSVVLHQPDGTRFICSSIGYSREVITARAIFQSPVVGTILFTQLKGNPYSDVSVFLDLSYGRPNTPATQKHHWHIHEYPISTETDSDKGCCGSTGGHWNPYNINTSISSYKVNCRPECPFACEIGDLSSKHKMLNLSPNVGKLPSKNFFTDTTAWVSGLSSMIGRSVVIHGPDEAGHRIACANITLLRFPSAQTGSWQGSGSSGGNVHFFQLSPQGPTNIHVSLTHLEAKAGGYHVHLLPVKSGPEACSNANVMGHFNPYGVNISTSPTPGNGTVDQYEIGDISGKFGSLADQNQFENHYKDSNMPLSGPNSIIGRSLVIHYRNGSRMQCADITAMNSSDGHWIIAKAIFNSSVKGTVTLSQQWFPDGSFSDVTLLVDLRASNTVKVTNASWYITENPVNILVAGCPGNGRTYNPFNMTAQSSNCSPLTYLACEVGDLTSKHGSVSLTQRQLFTDAHLQLAGDYTVIYRSLVLRAGNETIDCADIIPESPSAQQIFPSVTSFSRYDFRKRVADVLEVQVSRVSILPGALSTVAGGKCQQVTYLVSGDMSLKKLSAVKDSEMMGMYRQTEQCMKSGVPGLLLSHSGTVHTFSLAAVYLLHSLILHLTSQ</sequence>